<protein>
    <recommendedName>
        <fullName evidence="5">Cupin type-1 domain-containing protein</fullName>
    </recommendedName>
</protein>
<dbReference type="SUPFAM" id="SSF51182">
    <property type="entry name" value="RmlC-like cupins"/>
    <property type="match status" value="1"/>
</dbReference>
<feature type="binding site" evidence="3">
    <location>
        <position position="163"/>
    </location>
    <ligand>
        <name>Mn(2+)</name>
        <dbReference type="ChEBI" id="CHEBI:29035"/>
        <label>1</label>
    </ligand>
</feature>
<evidence type="ECO:0000256" key="2">
    <source>
        <dbReference type="PIRSR" id="PIRSR617774-1"/>
    </source>
</evidence>
<evidence type="ECO:0000259" key="5">
    <source>
        <dbReference type="SMART" id="SM00835"/>
    </source>
</evidence>
<dbReference type="InterPro" id="IPR017774">
    <property type="entry name" value="Bicupin_oxalate_deCO2ase/Oxase"/>
</dbReference>
<dbReference type="GO" id="GO:0046872">
    <property type="term" value="F:metal ion binding"/>
    <property type="evidence" value="ECO:0007669"/>
    <property type="project" value="UniProtKB-KW"/>
</dbReference>
<dbReference type="RefSeq" id="XP_007393645.1">
    <property type="nucleotide sequence ID" value="XM_007393583.1"/>
</dbReference>
<organism evidence="6 7">
    <name type="scientific">Phanerochaete carnosa (strain HHB-10118-sp)</name>
    <name type="common">White-rot fungus</name>
    <name type="synonym">Peniophora carnosa</name>
    <dbReference type="NCBI Taxonomy" id="650164"/>
    <lineage>
        <taxon>Eukaryota</taxon>
        <taxon>Fungi</taxon>
        <taxon>Dikarya</taxon>
        <taxon>Basidiomycota</taxon>
        <taxon>Agaricomycotina</taxon>
        <taxon>Agaricomycetes</taxon>
        <taxon>Polyporales</taxon>
        <taxon>Phanerochaetaceae</taxon>
        <taxon>Phanerochaete</taxon>
    </lineage>
</organism>
<feature type="binding site" evidence="3">
    <location>
        <position position="159"/>
    </location>
    <ligand>
        <name>Mn(2+)</name>
        <dbReference type="ChEBI" id="CHEBI:29035"/>
        <label>1</label>
    </ligand>
</feature>
<evidence type="ECO:0000256" key="1">
    <source>
        <dbReference type="ARBA" id="ARBA00022723"/>
    </source>
</evidence>
<dbReference type="PANTHER" id="PTHR35848:SF9">
    <property type="entry name" value="SLL1358 PROTEIN"/>
    <property type="match status" value="1"/>
</dbReference>
<dbReference type="Pfam" id="PF00190">
    <property type="entry name" value="Cupin_1"/>
    <property type="match status" value="2"/>
</dbReference>
<evidence type="ECO:0000313" key="7">
    <source>
        <dbReference type="Proteomes" id="UP000008370"/>
    </source>
</evidence>
<dbReference type="InterPro" id="IPR011051">
    <property type="entry name" value="RmlC_Cupin_sf"/>
</dbReference>
<keyword evidence="1 3" id="KW-0479">Metal-binding</keyword>
<feature type="chain" id="PRO_5003884482" description="Cupin type-1 domain-containing protein" evidence="4">
    <location>
        <begin position="29"/>
        <end position="451"/>
    </location>
</feature>
<dbReference type="Proteomes" id="UP000008370">
    <property type="component" value="Unassembled WGS sequence"/>
</dbReference>
<dbReference type="InParanoid" id="K5V6L0"/>
<keyword evidence="7" id="KW-1185">Reference proteome</keyword>
<feature type="binding site" evidence="3">
    <location>
        <position position="337"/>
    </location>
    <ligand>
        <name>Mn(2+)</name>
        <dbReference type="ChEBI" id="CHEBI:29035"/>
        <label>2</label>
    </ligand>
</feature>
<dbReference type="AlphaFoldDB" id="K5V6L0"/>
<evidence type="ECO:0000256" key="4">
    <source>
        <dbReference type="SAM" id="SignalP"/>
    </source>
</evidence>
<dbReference type="KEGG" id="pco:PHACADRAFT_140164"/>
<feature type="signal peptide" evidence="4">
    <location>
        <begin position="1"/>
        <end position="28"/>
    </location>
</feature>
<feature type="binding site" evidence="3">
    <location>
        <position position="339"/>
    </location>
    <ligand>
        <name>Mn(2+)</name>
        <dbReference type="ChEBI" id="CHEBI:29035"/>
        <label>2</label>
    </ligand>
</feature>
<feature type="active site" description="Proton donor" evidence="2">
    <location>
        <position position="397"/>
    </location>
</feature>
<keyword evidence="4" id="KW-0732">Signal</keyword>
<accession>K5V6L0</accession>
<dbReference type="GeneID" id="18908483"/>
<reference evidence="6 7" key="1">
    <citation type="journal article" date="2012" name="BMC Genomics">
        <title>Comparative genomics of the white-rot fungi, Phanerochaete carnosa and P. chrysosporium, to elucidate the genetic basis of the distinct wood types they colonize.</title>
        <authorList>
            <person name="Suzuki H."/>
            <person name="MacDonald J."/>
            <person name="Syed K."/>
            <person name="Salamov A."/>
            <person name="Hori C."/>
            <person name="Aerts A."/>
            <person name="Henrissat B."/>
            <person name="Wiebenga A."/>
            <person name="vanKuyk P.A."/>
            <person name="Barry K."/>
            <person name="Lindquist E."/>
            <person name="LaButti K."/>
            <person name="Lapidus A."/>
            <person name="Lucas S."/>
            <person name="Coutinho P."/>
            <person name="Gong Y."/>
            <person name="Samejima M."/>
            <person name="Mahadevan R."/>
            <person name="Abou-Zaid M."/>
            <person name="de Vries R.P."/>
            <person name="Igarashi K."/>
            <person name="Yadav J.S."/>
            <person name="Grigoriev I.V."/>
            <person name="Master E.R."/>
        </authorList>
    </citation>
    <scope>NUCLEOTIDE SEQUENCE [LARGE SCALE GENOMIC DNA]</scope>
    <source>
        <strain evidence="6 7">HHB-10118-sp</strain>
    </source>
</reference>
<feature type="binding site" evidence="3">
    <location>
        <position position="344"/>
    </location>
    <ligand>
        <name>Mn(2+)</name>
        <dbReference type="ChEBI" id="CHEBI:29035"/>
        <label>2</label>
    </ligand>
</feature>
<feature type="domain" description="Cupin type-1" evidence="5">
    <location>
        <begin position="292"/>
        <end position="433"/>
    </location>
</feature>
<dbReference type="EMBL" id="JH930470">
    <property type="protein sequence ID" value="EKM58326.1"/>
    <property type="molecule type" value="Genomic_DNA"/>
</dbReference>
<dbReference type="PANTHER" id="PTHR35848">
    <property type="entry name" value="OXALATE-BINDING PROTEIN"/>
    <property type="match status" value="1"/>
</dbReference>
<evidence type="ECO:0000256" key="3">
    <source>
        <dbReference type="PIRSR" id="PIRSR617774-2"/>
    </source>
</evidence>
<dbReference type="InterPro" id="IPR051610">
    <property type="entry name" value="GPI/OXD"/>
</dbReference>
<feature type="binding site" evidence="3">
    <location>
        <position position="202"/>
    </location>
    <ligand>
        <name>Mn(2+)</name>
        <dbReference type="ChEBI" id="CHEBI:29035"/>
        <label>1</label>
    </ligand>
</feature>
<proteinExistence type="predicted"/>
<comment type="cofactor">
    <cofactor evidence="3">
        <name>Mn(2+)</name>
        <dbReference type="ChEBI" id="CHEBI:29035"/>
    </cofactor>
    <text evidence="3">Binds 2 manganese ions per subunit.</text>
</comment>
<dbReference type="HOGENOM" id="CLU_030515_2_0_1"/>
<dbReference type="InterPro" id="IPR006045">
    <property type="entry name" value="Cupin_1"/>
</dbReference>
<dbReference type="InterPro" id="IPR014710">
    <property type="entry name" value="RmlC-like_jellyroll"/>
</dbReference>
<name>K5V6L0_PHACS</name>
<dbReference type="Gene3D" id="2.60.120.10">
    <property type="entry name" value="Jelly Rolls"/>
    <property type="match status" value="2"/>
</dbReference>
<feature type="binding site" evidence="3">
    <location>
        <position position="157"/>
    </location>
    <ligand>
        <name>Mn(2+)</name>
        <dbReference type="ChEBI" id="CHEBI:29035"/>
        <label>1</label>
    </ligand>
</feature>
<dbReference type="SMART" id="SM00835">
    <property type="entry name" value="Cupin_1"/>
    <property type="match status" value="2"/>
</dbReference>
<keyword evidence="3" id="KW-0464">Manganese</keyword>
<dbReference type="OrthoDB" id="10263073at2759"/>
<sequence length="451" mass="49528">MPHTLYMAHIKLSALLALSLSLFACTAPAPLSSPTLTGTALGPSPTVPYASDDPNVEVFPQNVHDPGYIPEPIRGKLGSDILAQQNVPLELENPTLLAPPTTDHGYVPNAHWPFTLSHNRLQTGGWARQQNVNDMPIAKNLAGVDMRLEAGAIRELHWHSTAEWAYVLAGTMQVTTVTPEGQNYVGTVHPGDLWYFPPGQPHSLQATADNPQGAEFLLVFDNGTFNEGATFLLTDWLSHIPKEVIAKNFQTSISAFDHIPDQELYIFPNSPPPDNQQPPVSPFGTTPEPYTYEFSKVPATQLAGGTVKMADSTTFKVSKTIAVAEFTVEPGAMRELHWHPTFDEWTYFLEGQGRMTLFAAQSNARTFDYQAGDIGYVPASYGHYVENTGNTTLKFLEIFKTDHFQDVSLSQWLALTPPELVKAHLGISDETIQHFSKTKPGVVAPYIPAPN</sequence>
<evidence type="ECO:0000313" key="6">
    <source>
        <dbReference type="EMBL" id="EKM58326.1"/>
    </source>
</evidence>
<dbReference type="CDD" id="cd20304">
    <property type="entry name" value="cupin_OxDC_N"/>
    <property type="match status" value="1"/>
</dbReference>
<feature type="binding site" evidence="3">
    <location>
        <position position="383"/>
    </location>
    <ligand>
        <name>Mn(2+)</name>
        <dbReference type="ChEBI" id="CHEBI:29035"/>
        <label>2</label>
    </ligand>
</feature>
<gene>
    <name evidence="6" type="ORF">PHACADRAFT_140164</name>
</gene>
<feature type="domain" description="Cupin type-1" evidence="5">
    <location>
        <begin position="114"/>
        <end position="257"/>
    </location>
</feature>
<dbReference type="GO" id="GO:0033609">
    <property type="term" value="P:oxalate metabolic process"/>
    <property type="evidence" value="ECO:0007669"/>
    <property type="project" value="InterPro"/>
</dbReference>
<dbReference type="NCBIfam" id="TIGR03404">
    <property type="entry name" value="bicupin_oxalic"/>
    <property type="match status" value="1"/>
</dbReference>
<dbReference type="CDD" id="cd20305">
    <property type="entry name" value="cupin_OxDC_C"/>
    <property type="match status" value="1"/>
</dbReference>